<evidence type="ECO:0000313" key="3">
    <source>
        <dbReference type="Proteomes" id="UP001253439"/>
    </source>
</evidence>
<keyword evidence="1" id="KW-0472">Membrane</keyword>
<feature type="transmembrane region" description="Helical" evidence="1">
    <location>
        <begin position="229"/>
        <end position="246"/>
    </location>
</feature>
<evidence type="ECO:0000256" key="1">
    <source>
        <dbReference type="SAM" id="Phobius"/>
    </source>
</evidence>
<keyword evidence="1" id="KW-1133">Transmembrane helix</keyword>
<keyword evidence="1" id="KW-0812">Transmembrane</keyword>
<sequence length="247" mass="27964">MKNHLYYRFAGGIRKRIMSHNTEPRAAALDFLNPIDPKYSFVSVGEVLIDASSDDEIGEDVVETFEKVHEWLTDEENPIVDAEQMKQWEMIRSRDDDLGLIEDPAFLEPIVVALYLRAKVALSNSSRGEFFSDLDDSLEDVQRNIDELPSGLFGEVLIETERRANRDREFARTLKKGANELNDLKPYLESLGERASARMVPDDPDGDDCWCEVRGCNSSGHCRDFCIESFWTCAAILVGIILVIVLA</sequence>
<dbReference type="EMBL" id="JAMQOM010000005">
    <property type="protein sequence ID" value="MDS0222306.1"/>
    <property type="molecule type" value="Genomic_DNA"/>
</dbReference>
<accession>A0AAE4JJT0</accession>
<dbReference type="AlphaFoldDB" id="A0AAE4JJT0"/>
<proteinExistence type="predicted"/>
<organism evidence="2 3">
    <name type="scientific">Haloarcula terrestris</name>
    <dbReference type="NCBI Taxonomy" id="2950533"/>
    <lineage>
        <taxon>Archaea</taxon>
        <taxon>Methanobacteriati</taxon>
        <taxon>Methanobacteriota</taxon>
        <taxon>Stenosarchaea group</taxon>
        <taxon>Halobacteria</taxon>
        <taxon>Halobacteriales</taxon>
        <taxon>Haloarculaceae</taxon>
        <taxon>Haloarcula</taxon>
    </lineage>
</organism>
<protein>
    <submittedName>
        <fullName evidence="2">Uncharacterized protein</fullName>
    </submittedName>
</protein>
<dbReference type="RefSeq" id="WP_310896924.1">
    <property type="nucleotide sequence ID" value="NZ_JAMQOM010000005.1"/>
</dbReference>
<gene>
    <name evidence="2" type="ORF">NDI54_13230</name>
</gene>
<keyword evidence="3" id="KW-1185">Reference proteome</keyword>
<dbReference type="Proteomes" id="UP001253439">
    <property type="component" value="Unassembled WGS sequence"/>
</dbReference>
<comment type="caution">
    <text evidence="2">The sequence shown here is derived from an EMBL/GenBank/DDBJ whole genome shotgun (WGS) entry which is preliminary data.</text>
</comment>
<evidence type="ECO:0000313" key="2">
    <source>
        <dbReference type="EMBL" id="MDS0222306.1"/>
    </source>
</evidence>
<reference evidence="2 3" key="1">
    <citation type="submission" date="2022-06" db="EMBL/GenBank/DDBJ databases">
        <title>Haloarcula sp. a new haloarchaeum isolate from saline soil.</title>
        <authorList>
            <person name="Strakova D."/>
            <person name="Galisteo C."/>
            <person name="Sanchez-Porro C."/>
            <person name="Ventosa A."/>
        </authorList>
    </citation>
    <scope>NUCLEOTIDE SEQUENCE [LARGE SCALE GENOMIC DNA]</scope>
    <source>
        <strain evidence="2 3">S1AR25-5A</strain>
    </source>
</reference>
<name>A0AAE4JJT0_9EURY</name>